<gene>
    <name evidence="2" type="ORF">K6Q96_12695</name>
</gene>
<dbReference type="Pfam" id="PF13385">
    <property type="entry name" value="Laminin_G_3"/>
    <property type="match status" value="1"/>
</dbReference>
<reference evidence="2" key="1">
    <citation type="submission" date="2021-08" db="EMBL/GenBank/DDBJ databases">
        <authorList>
            <person name="Sakaguchi M."/>
            <person name="Kikuchi T."/>
            <person name="Urbanczyk H."/>
        </authorList>
    </citation>
    <scope>NUCLEOTIDE SEQUENCE</scope>
    <source>
        <strain evidence="2">020920N</strain>
    </source>
</reference>
<evidence type="ECO:0000313" key="2">
    <source>
        <dbReference type="EMBL" id="USH01730.1"/>
    </source>
</evidence>
<accession>A0ABY4WR30</accession>
<feature type="signal peptide" evidence="1">
    <location>
        <begin position="1"/>
        <end position="17"/>
    </location>
</feature>
<organism evidence="2 3">
    <name type="scientific">Grimontia kaedaensis</name>
    <dbReference type="NCBI Taxonomy" id="2872157"/>
    <lineage>
        <taxon>Bacteria</taxon>
        <taxon>Pseudomonadati</taxon>
        <taxon>Pseudomonadota</taxon>
        <taxon>Gammaproteobacteria</taxon>
        <taxon>Vibrionales</taxon>
        <taxon>Vibrionaceae</taxon>
        <taxon>Grimontia</taxon>
    </lineage>
</organism>
<proteinExistence type="predicted"/>
<dbReference type="Gene3D" id="2.60.120.200">
    <property type="match status" value="1"/>
</dbReference>
<sequence>MRRSISIFALVSSSALAVPSNSELPELPTIDRDVVMIDDSDYLQPHITSNRSSADGRVVVVPKTANRKIEFYLRKPEALTAHFSQSANSTVGLLGNADSLRVRMSGEEYFDGGFSHVAVCDTTDFYLRQQAQNASDPRYLSVFENEYVSKLSPEATDGTTRDKYKLTIIGMKNNNNGDGVKRLVSIPFDVVVVNPKTKDAYIESATPGEMQQGPVYKGDSLLEPMVTGDGRLLVARFGDSTPSVTWQDNNGNTHTTSYANIFYAYNDDKAPCDVSGWDQQRPIKYAPFDDEINDKYGFASQHFRYPNGSRVSPNNENFTTGFGATYPWIDRDGNNLFFTVQGRFLEDGDYALDGCDACLGTQRSVGTLTVAMAGLWTRGKIVIPDNLINNTDWGFQIGDRPSVKLYRGNRGWVDAGVGRDNGNNSTSAHAWNRNSTIIDSTEQLFNYNPNMKPLTPRDVVWQISNGKATDEIVFDDYMDLNALIVSDMNGHFGLQVGRQIQPLSTENSVMVQNAATGTSNSIPSYGEVVGGSYKRIEPQAMGGIKGKGLWLHEANHLAYNFTSKPSNSNGWLLSMFVDARMDAQTDQRYTLVSLASGGQISLRSDSAGSTFIEFGSAGTSRLNSRDITDQYQIGTQGWKHIAIEVRKKRNRANRVSVFIDGNEVADFRLAKPLRRDFSLARGTMKIGEGFKGWIDEVRLFNHRRINNEYVCNLGHGSLISSSNGNQCLTDYTQDGYSHLADKDAYEWVGEQLHQPNVVVWNQPRPSEAGNNFCLSCHSSDGKFGLSLDALSADSGIWASDDARRQPMDPPSRVLGQIPQNWLQDAFPQTHLSVGEEGYLVDEVIHPD</sequence>
<protein>
    <submittedName>
        <fullName evidence="2">LamG domain-containing protein</fullName>
    </submittedName>
</protein>
<dbReference type="EMBL" id="CP082275">
    <property type="protein sequence ID" value="USH01730.1"/>
    <property type="molecule type" value="Genomic_DNA"/>
</dbReference>
<dbReference type="Proteomes" id="UP001056255">
    <property type="component" value="Chromosome I"/>
</dbReference>
<evidence type="ECO:0000256" key="1">
    <source>
        <dbReference type="SAM" id="SignalP"/>
    </source>
</evidence>
<keyword evidence="3" id="KW-1185">Reference proteome</keyword>
<dbReference type="SUPFAM" id="SSF49899">
    <property type="entry name" value="Concanavalin A-like lectins/glucanases"/>
    <property type="match status" value="1"/>
</dbReference>
<feature type="chain" id="PRO_5045071209" evidence="1">
    <location>
        <begin position="18"/>
        <end position="847"/>
    </location>
</feature>
<name>A0ABY4WR30_9GAMM</name>
<keyword evidence="1" id="KW-0732">Signal</keyword>
<evidence type="ECO:0000313" key="3">
    <source>
        <dbReference type="Proteomes" id="UP001056255"/>
    </source>
</evidence>
<dbReference type="InterPro" id="IPR013320">
    <property type="entry name" value="ConA-like_dom_sf"/>
</dbReference>
<dbReference type="RefSeq" id="WP_251876224.1">
    <property type="nucleotide sequence ID" value="NZ_CP082275.1"/>
</dbReference>